<dbReference type="AlphaFoldDB" id="A0A6L2LXF3"/>
<proteinExistence type="predicted"/>
<protein>
    <recommendedName>
        <fullName evidence="3">Reverse transcriptase domain-containing protein</fullName>
    </recommendedName>
</protein>
<name>A0A6L2LXF3_TANCI</name>
<feature type="region of interest" description="Disordered" evidence="1">
    <location>
        <begin position="305"/>
        <end position="331"/>
    </location>
</feature>
<dbReference type="EMBL" id="BKCJ010005140">
    <property type="protein sequence ID" value="GEU65112.1"/>
    <property type="molecule type" value="Genomic_DNA"/>
</dbReference>
<evidence type="ECO:0000313" key="2">
    <source>
        <dbReference type="EMBL" id="GEU65112.1"/>
    </source>
</evidence>
<gene>
    <name evidence="2" type="ORF">Tci_037090</name>
</gene>
<reference evidence="2" key="1">
    <citation type="journal article" date="2019" name="Sci. Rep.">
        <title>Draft genome of Tanacetum cinerariifolium, the natural source of mosquito coil.</title>
        <authorList>
            <person name="Yamashiro T."/>
            <person name="Shiraishi A."/>
            <person name="Satake H."/>
            <person name="Nakayama K."/>
        </authorList>
    </citation>
    <scope>NUCLEOTIDE SEQUENCE</scope>
</reference>
<organism evidence="2">
    <name type="scientific">Tanacetum cinerariifolium</name>
    <name type="common">Dalmatian daisy</name>
    <name type="synonym">Chrysanthemum cinerariifolium</name>
    <dbReference type="NCBI Taxonomy" id="118510"/>
    <lineage>
        <taxon>Eukaryota</taxon>
        <taxon>Viridiplantae</taxon>
        <taxon>Streptophyta</taxon>
        <taxon>Embryophyta</taxon>
        <taxon>Tracheophyta</taxon>
        <taxon>Spermatophyta</taxon>
        <taxon>Magnoliopsida</taxon>
        <taxon>eudicotyledons</taxon>
        <taxon>Gunneridae</taxon>
        <taxon>Pentapetalae</taxon>
        <taxon>asterids</taxon>
        <taxon>campanulids</taxon>
        <taxon>Asterales</taxon>
        <taxon>Asteraceae</taxon>
        <taxon>Asteroideae</taxon>
        <taxon>Anthemideae</taxon>
        <taxon>Anthemidinae</taxon>
        <taxon>Tanacetum</taxon>
    </lineage>
</organism>
<sequence>METFICIPFEEKPQILFQAWEIFFAIKYSKPENPNELFQKLLEDLKELAEYKSSQSKDRPIFLNDNEEHSVQNEESLENSSTEIATSNSNKEKEEPLQDSDICKLIREKCCVEVSEEQKQNLIKSALNTKLLSINSQRLDKKEEEVKNVVEQSAEHGNRSIESLQNFRVIHKSSFSLKNSSQIYSIHAVAPILLTKEPKYSSSMGYENSKTTPETESDEIIKSGVEELVPILSENEVTLEDKRECDVPISENSPIYDDHSEIFSDSKNDDDISVYDDFKDIEYVEASLPDPEIVNGVEEENVVHQAEENDVEEEESLNDNPTPDCVLNSFESDNSLSDNFSPEFKTFCDHTEETRSGNTTTHADNSLSEYDSFCFKVEPDQERLINVMKNDIPDDSRRHPFLEELLIDDSILSHESSVSNFEDNPSVPLPPLEQPDAEFDAGEEIPVMMNDKDEDVDYSSFIFVMFAKVFSLLSTESEDTIFDPDIKYVEASLSDSEFVSLGEENDVYQKEKEIDFEDILQIQDVILCEKLLSINRLIADIEFLNDNPTPDRVLKTSSSSAIFAKTDNSLSYSDNSLPEFKIFSDHTEETRSGSTTAHVNNSPPVYDSFCFKIKPDQGRLTSIFMNDISDNSTNDPLLAEVDLFLVSNNLIPLGIKNFDYDSEGDIYFLKELLSNDSLPLFKNKSSNLDHHDDPSFPRPPSEPPDVEFFFDFEPNSGELISAVMNNIDELIEDECFDPGGVEIDVFAIIKDDDCFPYIFAIGIFLPYLIYPEVSPLLLSTRSEDTIFNLGISI</sequence>
<feature type="compositionally biased region" description="Basic and acidic residues" evidence="1">
    <location>
        <begin position="59"/>
        <end position="72"/>
    </location>
</feature>
<evidence type="ECO:0000256" key="1">
    <source>
        <dbReference type="SAM" id="MobiDB-lite"/>
    </source>
</evidence>
<feature type="compositionally biased region" description="Acidic residues" evidence="1">
    <location>
        <begin position="308"/>
        <end position="317"/>
    </location>
</feature>
<feature type="compositionally biased region" description="Polar residues" evidence="1">
    <location>
        <begin position="78"/>
        <end position="89"/>
    </location>
</feature>
<evidence type="ECO:0008006" key="3">
    <source>
        <dbReference type="Google" id="ProtNLM"/>
    </source>
</evidence>
<accession>A0A6L2LXF3</accession>
<feature type="region of interest" description="Disordered" evidence="1">
    <location>
        <begin position="59"/>
        <end position="96"/>
    </location>
</feature>
<comment type="caution">
    <text evidence="2">The sequence shown here is derived from an EMBL/GenBank/DDBJ whole genome shotgun (WGS) entry which is preliminary data.</text>
</comment>